<dbReference type="HAMAP" id="MF_01251">
    <property type="entry name" value="UPF0313"/>
    <property type="match status" value="1"/>
</dbReference>
<feature type="binding site" evidence="6">
    <location>
        <position position="313"/>
    </location>
    <ligand>
        <name>[4Fe-4S] cluster</name>
        <dbReference type="ChEBI" id="CHEBI:49883"/>
        <note>4Fe-4S-S-AdoMet</note>
    </ligand>
</feature>
<dbReference type="Pfam" id="PF08497">
    <property type="entry name" value="Radical_SAM_N"/>
    <property type="match status" value="1"/>
</dbReference>
<dbReference type="RefSeq" id="WP_160626426.1">
    <property type="nucleotide sequence ID" value="NZ_CP047593.1"/>
</dbReference>
<feature type="domain" description="Radical SAM core" evidence="7">
    <location>
        <begin position="295"/>
        <end position="569"/>
    </location>
</feature>
<dbReference type="PROSITE" id="PS51918">
    <property type="entry name" value="RADICAL_SAM"/>
    <property type="match status" value="1"/>
</dbReference>
<sequence length="574" mass="64302">MSKEQQFLPMSRREMDARGWDELDVLVITGDAYVDHPAFGAAVIGRVLEADGWRVGIISQPDWADPESLTVMGRPRLFCGITAGNLDSMLSNYTAARRKRKEDSYTPGGVVGKRPNLASMVYTQLVKKVFPGVTTVLGGIEASMRRTVHYDYWQDKLRPSVLADSKADLLVYGMGERAIRETARRVNDGEALAGIPGTARFLGGKETNSLDLSACVVLPSFEECKTDKAKVRELTRLTEREQNPFSGRPLVQMHGARAVLIEPPAEPLSTEDMDRVYELPYVRAAHPSYKEKIPAYTMIKESVTVVRGCGGGCAFCGLGLHQGRFLTSRSEDSVVREVKELSNQPWFHGTVTDIGGPTANLYGCINGVCEACKTCKRSSCLYPAICPNLELDATAAIHLMRRVRELEKVKHVFVQSGIRMDVALRTPEYIRELAKYHVSGHLKVAPEHMHAEVLKKMRKPGPQCFLEFQKAFEKESRKAGKKQYLVPYFISNFPGSTEKEMKAVEQFVREEEWKLQQVQDFIPLPMTAAAATYYTGLDYETGKPVPVIRGLAERRTQMKQLRPHARRGKGKRNR</sequence>
<keyword evidence="3 6" id="KW-0479">Metal-binding</keyword>
<dbReference type="InterPro" id="IPR058240">
    <property type="entry name" value="rSAM_sf"/>
</dbReference>
<dbReference type="GO" id="GO:0003824">
    <property type="term" value="F:catalytic activity"/>
    <property type="evidence" value="ECO:0007669"/>
    <property type="project" value="InterPro"/>
</dbReference>
<keyword evidence="4 6" id="KW-0408">Iron</keyword>
<dbReference type="InterPro" id="IPR013704">
    <property type="entry name" value="UPF0313_N"/>
</dbReference>
<dbReference type="InterPro" id="IPR022946">
    <property type="entry name" value="UPF0313"/>
</dbReference>
<dbReference type="SFLD" id="SFLDG01069">
    <property type="entry name" value="UPF0313"/>
    <property type="match status" value="1"/>
</dbReference>
<keyword evidence="5 6" id="KW-0411">Iron-sulfur</keyword>
<evidence type="ECO:0000256" key="5">
    <source>
        <dbReference type="ARBA" id="ARBA00023014"/>
    </source>
</evidence>
<dbReference type="SFLD" id="SFLDG01082">
    <property type="entry name" value="B12-binding_domain_containing"/>
    <property type="match status" value="1"/>
</dbReference>
<dbReference type="GO" id="GO:0051539">
    <property type="term" value="F:4 iron, 4 sulfur cluster binding"/>
    <property type="evidence" value="ECO:0007669"/>
    <property type="project" value="UniProtKB-KW"/>
</dbReference>
<gene>
    <name evidence="8" type="ORF">GT409_01965</name>
</gene>
<keyword evidence="1 6" id="KW-0004">4Fe-4S</keyword>
<evidence type="ECO:0000256" key="6">
    <source>
        <dbReference type="HAMAP-Rule" id="MF_01251"/>
    </source>
</evidence>
<proteinExistence type="inferred from homology"/>
<name>A0A6P1M0E7_9BACT</name>
<dbReference type="GO" id="GO:0005506">
    <property type="term" value="F:iron ion binding"/>
    <property type="evidence" value="ECO:0007669"/>
    <property type="project" value="UniProtKB-UniRule"/>
</dbReference>
<feature type="binding site" evidence="6">
    <location>
        <position position="309"/>
    </location>
    <ligand>
        <name>[4Fe-4S] cluster</name>
        <dbReference type="ChEBI" id="CHEBI:49883"/>
        <note>4Fe-4S-S-AdoMet</note>
    </ligand>
</feature>
<dbReference type="SUPFAM" id="SSF102114">
    <property type="entry name" value="Radical SAM enzymes"/>
    <property type="match status" value="1"/>
</dbReference>
<dbReference type="Proteomes" id="UP000464954">
    <property type="component" value="Chromosome"/>
</dbReference>
<keyword evidence="9" id="KW-1185">Reference proteome</keyword>
<evidence type="ECO:0000256" key="3">
    <source>
        <dbReference type="ARBA" id="ARBA00022723"/>
    </source>
</evidence>
<organism evidence="8 9">
    <name type="scientific">Tichowtungia aerotolerans</name>
    <dbReference type="NCBI Taxonomy" id="2697043"/>
    <lineage>
        <taxon>Bacteria</taxon>
        <taxon>Pseudomonadati</taxon>
        <taxon>Kiritimatiellota</taxon>
        <taxon>Tichowtungiia</taxon>
        <taxon>Tichowtungiales</taxon>
        <taxon>Tichowtungiaceae</taxon>
        <taxon>Tichowtungia</taxon>
    </lineage>
</organism>
<evidence type="ECO:0000256" key="1">
    <source>
        <dbReference type="ARBA" id="ARBA00022485"/>
    </source>
</evidence>
<dbReference type="InterPro" id="IPR006638">
    <property type="entry name" value="Elp3/MiaA/NifB-like_rSAM"/>
</dbReference>
<accession>A0A6P1M0E7</accession>
<dbReference type="InterPro" id="IPR007197">
    <property type="entry name" value="rSAM"/>
</dbReference>
<comment type="similarity">
    <text evidence="6">Belongs to the UPF0313 family.</text>
</comment>
<evidence type="ECO:0000259" key="7">
    <source>
        <dbReference type="PROSITE" id="PS51918"/>
    </source>
</evidence>
<dbReference type="Pfam" id="PF04055">
    <property type="entry name" value="Radical_SAM"/>
    <property type="match status" value="1"/>
</dbReference>
<dbReference type="KEGG" id="taer:GT409_01965"/>
<protein>
    <submittedName>
        <fullName evidence="8">YgiQ family radical SAM protein</fullName>
    </submittedName>
</protein>
<dbReference type="InterPro" id="IPR020612">
    <property type="entry name" value="Methylthiotransferase_CS"/>
</dbReference>
<dbReference type="SFLD" id="SFLDS00029">
    <property type="entry name" value="Radical_SAM"/>
    <property type="match status" value="1"/>
</dbReference>
<dbReference type="PROSITE" id="PS01278">
    <property type="entry name" value="MTTASE_RADICAL"/>
    <property type="match status" value="1"/>
</dbReference>
<dbReference type="Gene3D" id="3.80.30.20">
    <property type="entry name" value="tm_1862 like domain"/>
    <property type="match status" value="1"/>
</dbReference>
<evidence type="ECO:0000313" key="8">
    <source>
        <dbReference type="EMBL" id="QHI68269.1"/>
    </source>
</evidence>
<evidence type="ECO:0000256" key="2">
    <source>
        <dbReference type="ARBA" id="ARBA00022691"/>
    </source>
</evidence>
<evidence type="ECO:0000313" key="9">
    <source>
        <dbReference type="Proteomes" id="UP000464954"/>
    </source>
</evidence>
<dbReference type="NCBIfam" id="TIGR03904">
    <property type="entry name" value="SAM_YgiQ"/>
    <property type="match status" value="1"/>
</dbReference>
<feature type="binding site" evidence="6">
    <location>
        <position position="316"/>
    </location>
    <ligand>
        <name>[4Fe-4S] cluster</name>
        <dbReference type="ChEBI" id="CHEBI:49883"/>
        <note>4Fe-4S-S-AdoMet</note>
    </ligand>
</feature>
<dbReference type="InterPro" id="IPR023404">
    <property type="entry name" value="rSAM_horseshoe"/>
</dbReference>
<evidence type="ECO:0000256" key="4">
    <source>
        <dbReference type="ARBA" id="ARBA00023004"/>
    </source>
</evidence>
<dbReference type="SMART" id="SM00729">
    <property type="entry name" value="Elp3"/>
    <property type="match status" value="1"/>
</dbReference>
<dbReference type="AlphaFoldDB" id="A0A6P1M0E7"/>
<keyword evidence="2 6" id="KW-0949">S-adenosyl-L-methionine</keyword>
<comment type="cofactor">
    <cofactor evidence="6">
        <name>[4Fe-4S] cluster</name>
        <dbReference type="ChEBI" id="CHEBI:49883"/>
    </cofactor>
    <text evidence="6">Binds 1 [4Fe-4S] cluster. The cluster is coordinated with 3 cysteines and an exchangeable S-adenosyl-L-methionine.</text>
</comment>
<dbReference type="PANTHER" id="PTHR32331:SF0">
    <property type="entry name" value="UPF0313 PROTEIN YGIQ"/>
    <property type="match status" value="1"/>
</dbReference>
<dbReference type="EMBL" id="CP047593">
    <property type="protein sequence ID" value="QHI68269.1"/>
    <property type="molecule type" value="Genomic_DNA"/>
</dbReference>
<reference evidence="8 9" key="1">
    <citation type="submission" date="2020-01" db="EMBL/GenBank/DDBJ databases">
        <title>Ponticoccus aerotolerans gen. nov., sp. nov., an anaerobic bacterium and proposal of Ponticoccusceae fam. nov., Ponticoccusles ord. nov. and Ponticoccuse classis nov. in the phylum Kiritimatiellaeota.</title>
        <authorList>
            <person name="Zhou L.Y."/>
            <person name="Du Z.J."/>
        </authorList>
    </citation>
    <scope>NUCLEOTIDE SEQUENCE [LARGE SCALE GENOMIC DNA]</scope>
    <source>
        <strain evidence="8 9">S-5007</strain>
    </source>
</reference>
<dbReference type="PANTHER" id="PTHR32331">
    <property type="entry name" value="UPF0313 PROTEIN YGIQ"/>
    <property type="match status" value="1"/>
</dbReference>